<evidence type="ECO:0000313" key="3">
    <source>
        <dbReference type="Proteomes" id="UP000596977"/>
    </source>
</evidence>
<dbReference type="Pfam" id="PF07433">
    <property type="entry name" value="DUF1513"/>
    <property type="match status" value="1"/>
</dbReference>
<accession>A0A916R721</accession>
<dbReference type="EMBL" id="BMKB01000001">
    <property type="protein sequence ID" value="GGA40879.1"/>
    <property type="molecule type" value="Genomic_DNA"/>
</dbReference>
<dbReference type="InterPro" id="IPR008311">
    <property type="entry name" value="UCP028101"/>
</dbReference>
<evidence type="ECO:0000313" key="2">
    <source>
        <dbReference type="EMBL" id="GGA40879.1"/>
    </source>
</evidence>
<name>A0A916R721_9HYPH</name>
<dbReference type="InterPro" id="IPR011044">
    <property type="entry name" value="Quino_amine_DH_bsu"/>
</dbReference>
<feature type="region of interest" description="Disordered" evidence="1">
    <location>
        <begin position="108"/>
        <end position="129"/>
    </location>
</feature>
<dbReference type="RefSeq" id="WP_244640614.1">
    <property type="nucleotide sequence ID" value="NZ_BMKB01000001.1"/>
</dbReference>
<evidence type="ECO:0000256" key="1">
    <source>
        <dbReference type="SAM" id="MobiDB-lite"/>
    </source>
</evidence>
<sequence length="129" mass="13662">MTSAAHCSSRTRPAKTWLDRKEEDGAGAVLPDRPPLVERHRRGKEIELFFPPDAVLRRMDDYIGSVAIDRSGTIVATTSPHGGLIAYWDTATGACLGVQDLPDGCGIAPQGPGTLLSTSGRRPQPSPGG</sequence>
<gene>
    <name evidence="2" type="ORF">GCM10011499_08070</name>
</gene>
<comment type="caution">
    <text evidence="2">The sequence shown here is derived from an EMBL/GenBank/DDBJ whole genome shotgun (WGS) entry which is preliminary data.</text>
</comment>
<dbReference type="Proteomes" id="UP000596977">
    <property type="component" value="Unassembled WGS sequence"/>
</dbReference>
<organism evidence="2 3">
    <name type="scientific">Pelagibacterium lentulum</name>
    <dbReference type="NCBI Taxonomy" id="2029865"/>
    <lineage>
        <taxon>Bacteria</taxon>
        <taxon>Pseudomonadati</taxon>
        <taxon>Pseudomonadota</taxon>
        <taxon>Alphaproteobacteria</taxon>
        <taxon>Hyphomicrobiales</taxon>
        <taxon>Devosiaceae</taxon>
        <taxon>Pelagibacterium</taxon>
    </lineage>
</organism>
<dbReference type="AlphaFoldDB" id="A0A916R721"/>
<feature type="compositionally biased region" description="Polar residues" evidence="1">
    <location>
        <begin position="1"/>
        <end position="11"/>
    </location>
</feature>
<feature type="region of interest" description="Disordered" evidence="1">
    <location>
        <begin position="1"/>
        <end position="34"/>
    </location>
</feature>
<reference evidence="2 3" key="1">
    <citation type="journal article" date="2014" name="Int. J. Syst. Evol. Microbiol.">
        <title>Complete genome sequence of Corynebacterium casei LMG S-19264T (=DSM 44701T), isolated from a smear-ripened cheese.</title>
        <authorList>
            <consortium name="US DOE Joint Genome Institute (JGI-PGF)"/>
            <person name="Walter F."/>
            <person name="Albersmeier A."/>
            <person name="Kalinowski J."/>
            <person name="Ruckert C."/>
        </authorList>
    </citation>
    <scope>NUCLEOTIDE SEQUENCE [LARGE SCALE GENOMIC DNA]</scope>
    <source>
        <strain evidence="2 3">CGMCC 1.15896</strain>
    </source>
</reference>
<proteinExistence type="predicted"/>
<dbReference type="SUPFAM" id="SSF50969">
    <property type="entry name" value="YVTN repeat-like/Quinoprotein amine dehydrogenase"/>
    <property type="match status" value="1"/>
</dbReference>
<keyword evidence="3" id="KW-1185">Reference proteome</keyword>
<protein>
    <submittedName>
        <fullName evidence="2">Uncharacterized protein</fullName>
    </submittedName>
</protein>